<organism evidence="13 14">
    <name type="scientific">Gottfriedia endophytica</name>
    <dbReference type="NCBI Taxonomy" id="2820819"/>
    <lineage>
        <taxon>Bacteria</taxon>
        <taxon>Bacillati</taxon>
        <taxon>Bacillota</taxon>
        <taxon>Bacilli</taxon>
        <taxon>Bacillales</taxon>
        <taxon>Bacillaceae</taxon>
        <taxon>Gottfriedia</taxon>
    </lineage>
</organism>
<keyword evidence="4 11" id="KW-0812">Transmembrane</keyword>
<keyword evidence="5 11" id="KW-1133">Transmembrane helix</keyword>
<feature type="binding site" evidence="10">
    <location>
        <position position="471"/>
    </location>
    <ligand>
        <name>Mn(2+)</name>
        <dbReference type="ChEBI" id="CHEBI:29035"/>
    </ligand>
</feature>
<evidence type="ECO:0000256" key="11">
    <source>
        <dbReference type="SAM" id="Phobius"/>
    </source>
</evidence>
<evidence type="ECO:0000256" key="4">
    <source>
        <dbReference type="ARBA" id="ARBA00022692"/>
    </source>
</evidence>
<dbReference type="PIRSF" id="PIRSF005091">
    <property type="entry name" value="Mmb_sulf_HI1246"/>
    <property type="match status" value="1"/>
</dbReference>
<evidence type="ECO:0000256" key="5">
    <source>
        <dbReference type="ARBA" id="ARBA00022989"/>
    </source>
</evidence>
<accession>A0A940SJ41</accession>
<feature type="transmembrane region" description="Helical" evidence="11">
    <location>
        <begin position="156"/>
        <end position="172"/>
    </location>
</feature>
<dbReference type="Gene3D" id="3.30.1120.170">
    <property type="match status" value="1"/>
</dbReference>
<evidence type="ECO:0000256" key="6">
    <source>
        <dbReference type="ARBA" id="ARBA00023136"/>
    </source>
</evidence>
<dbReference type="InterPro" id="IPR012160">
    <property type="entry name" value="LtaS-like"/>
</dbReference>
<evidence type="ECO:0000313" key="13">
    <source>
        <dbReference type="EMBL" id="MBP0724504.1"/>
    </source>
</evidence>
<keyword evidence="6 7" id="KW-0472">Membrane</keyword>
<feature type="transmembrane region" description="Helical" evidence="11">
    <location>
        <begin position="70"/>
        <end position="92"/>
    </location>
</feature>
<keyword evidence="9" id="KW-0479">Metal-binding</keyword>
<feature type="binding site" evidence="10">
    <location>
        <position position="470"/>
    </location>
    <ligand>
        <name>Mn(2+)</name>
        <dbReference type="ChEBI" id="CHEBI:29035"/>
    </ligand>
</feature>
<feature type="transmembrane region" description="Helical" evidence="11">
    <location>
        <begin position="42"/>
        <end position="61"/>
    </location>
</feature>
<evidence type="ECO:0000256" key="3">
    <source>
        <dbReference type="ARBA" id="ARBA00022475"/>
    </source>
</evidence>
<dbReference type="CDD" id="cd16015">
    <property type="entry name" value="LTA_synthase"/>
    <property type="match status" value="1"/>
</dbReference>
<evidence type="ECO:0000256" key="8">
    <source>
        <dbReference type="PIRSR" id="PIRSR005091-1"/>
    </source>
</evidence>
<evidence type="ECO:0000259" key="12">
    <source>
        <dbReference type="Pfam" id="PF00884"/>
    </source>
</evidence>
<dbReference type="InterPro" id="IPR000917">
    <property type="entry name" value="Sulfatase_N"/>
</dbReference>
<evidence type="ECO:0000256" key="2">
    <source>
        <dbReference type="ARBA" id="ARBA00009983"/>
    </source>
</evidence>
<feature type="binding site" evidence="10">
    <location>
        <position position="296"/>
    </location>
    <ligand>
        <name>Mn(2+)</name>
        <dbReference type="ChEBI" id="CHEBI:29035"/>
    </ligand>
</feature>
<comment type="subcellular location">
    <subcellularLocation>
        <location evidence="1">Cell membrane</location>
        <topology evidence="1">Multi-pass membrane protein</topology>
    </subcellularLocation>
</comment>
<sequence>MWKKFFKNFGFPLIAVTFLWIKALILNFFLFHLGIQGSFQEIIMIISPIASLLLFIGLGLFAKGPKRNRAIIWISFILSLILVGDAMYYSFFDDFVTIPVLFMTKNFGDLGTSVKAMLSFKTIFAFSDVILLILINKFWGKKFFTTENVKGSARSAYFLIMIAIFVLNLGMAEADRPQLLSRSFDREYLVKYLGIFNYHLYDIGLQAKTSTQKALANDSELAGIQNFIRSNDTGVNAELHGKYKGKNVVVISLESLQDFVLGMKVNGKEVTPFLNQYTKQSYFFDNFYHQTGQGKTSDAEFLIDNSLYPTDRGAVFFTNPTNTYTATPSILRKDGYYTSVMHANNASFWNRNMMYPHLGYDRFYNEKDYKITPDTSVGWGLKDENFFEQSVNIMKTMPQPFYNRMITLTNHYPFELDPKDQTIDKLNTGDATVDNYVTTVHYLDQSLKQFIDEMKASGLYDKTIIVMYGDHYGISENHNAAMSKVLGKEITPYEHIQLQRTPFLIHFPDQKTGETIHKVTGDINVKPTILNLLGEDPAKTSLNFGNDMFAPNYKQFVVLRDGTIVTDKYIYTGEKMYDRLTGKELVGQKPPKEDLDKAQKSLKYSDDIISKDLLRFYKIKYDVVDTKS</sequence>
<evidence type="ECO:0000256" key="1">
    <source>
        <dbReference type="ARBA" id="ARBA00004651"/>
    </source>
</evidence>
<dbReference type="AlphaFoldDB" id="A0A940SJ41"/>
<keyword evidence="14" id="KW-1185">Reference proteome</keyword>
<dbReference type="Proteomes" id="UP000682134">
    <property type="component" value="Unassembled WGS sequence"/>
</dbReference>
<dbReference type="PANTHER" id="PTHR47371">
    <property type="entry name" value="LIPOTEICHOIC ACID SYNTHASE"/>
    <property type="match status" value="1"/>
</dbReference>
<feature type="transmembrane region" description="Helical" evidence="11">
    <location>
        <begin position="112"/>
        <end position="135"/>
    </location>
</feature>
<comment type="similarity">
    <text evidence="2 7">Belongs to the LTA synthase family.</text>
</comment>
<comment type="caution">
    <text evidence="13">The sequence shown here is derived from an EMBL/GenBank/DDBJ whole genome shotgun (WGS) entry which is preliminary data.</text>
</comment>
<feature type="binding site" evidence="9">
    <location>
        <position position="411"/>
    </location>
    <ligand>
        <name>substrate</name>
    </ligand>
</feature>
<dbReference type="PANTHER" id="PTHR47371:SF1">
    <property type="entry name" value="LIPOTEICHOIC ACID SYNTHASE-LIKE YQGS"/>
    <property type="match status" value="1"/>
</dbReference>
<dbReference type="InterPro" id="IPR050448">
    <property type="entry name" value="OpgB/LTA_synthase_biosynth"/>
</dbReference>
<dbReference type="GO" id="GO:0005886">
    <property type="term" value="C:plasma membrane"/>
    <property type="evidence" value="ECO:0007669"/>
    <property type="project" value="UniProtKB-SubCell"/>
</dbReference>
<dbReference type="GO" id="GO:0046872">
    <property type="term" value="F:metal ion binding"/>
    <property type="evidence" value="ECO:0007669"/>
    <property type="project" value="UniProtKB-KW"/>
</dbReference>
<evidence type="ECO:0000256" key="10">
    <source>
        <dbReference type="PIRSR" id="PIRSR005091-3"/>
    </source>
</evidence>
<keyword evidence="9" id="KW-0464">Manganese</keyword>
<dbReference type="Gene3D" id="3.40.720.10">
    <property type="entry name" value="Alkaline Phosphatase, subunit A"/>
    <property type="match status" value="1"/>
</dbReference>
<feature type="binding site" evidence="10">
    <location>
        <position position="254"/>
    </location>
    <ligand>
        <name>Mn(2+)</name>
        <dbReference type="ChEBI" id="CHEBI:29035"/>
    </ligand>
</feature>
<feature type="active site" evidence="8">
    <location>
        <position position="296"/>
    </location>
</feature>
<keyword evidence="3 7" id="KW-1003">Cell membrane</keyword>
<dbReference type="Pfam" id="PF00884">
    <property type="entry name" value="Sulfatase"/>
    <property type="match status" value="1"/>
</dbReference>
<feature type="transmembrane region" description="Helical" evidence="11">
    <location>
        <begin position="9"/>
        <end position="30"/>
    </location>
</feature>
<protein>
    <submittedName>
        <fullName evidence="13">LTA synthase family protein</fullName>
    </submittedName>
</protein>
<name>A0A940SJ41_9BACI</name>
<evidence type="ECO:0000256" key="9">
    <source>
        <dbReference type="PIRSR" id="PIRSR005091-2"/>
    </source>
</evidence>
<reference evidence="13" key="1">
    <citation type="submission" date="2021-04" db="EMBL/GenBank/DDBJ databases">
        <title>Genome seq and assembly of Bacillus sp.</title>
        <authorList>
            <person name="Chhetri G."/>
        </authorList>
    </citation>
    <scope>NUCLEOTIDE SEQUENCE</scope>
    <source>
        <strain evidence="13">RG28</strain>
    </source>
</reference>
<dbReference type="RefSeq" id="WP_209403058.1">
    <property type="nucleotide sequence ID" value="NZ_JAGIYQ010000002.1"/>
</dbReference>
<dbReference type="SUPFAM" id="SSF53649">
    <property type="entry name" value="Alkaline phosphatase-like"/>
    <property type="match status" value="1"/>
</dbReference>
<dbReference type="InterPro" id="IPR017850">
    <property type="entry name" value="Alkaline_phosphatase_core_sf"/>
</dbReference>
<dbReference type="EMBL" id="JAGIYQ010000002">
    <property type="protein sequence ID" value="MBP0724504.1"/>
    <property type="molecule type" value="Genomic_DNA"/>
</dbReference>
<evidence type="ECO:0000313" key="14">
    <source>
        <dbReference type="Proteomes" id="UP000682134"/>
    </source>
</evidence>
<feature type="domain" description="Sulfatase N-terminal" evidence="12">
    <location>
        <begin position="246"/>
        <end position="534"/>
    </location>
</feature>
<gene>
    <name evidence="13" type="ORF">J5Y03_04785</name>
</gene>
<proteinExistence type="inferred from homology"/>
<evidence type="ECO:0000256" key="7">
    <source>
        <dbReference type="PIRNR" id="PIRNR005091"/>
    </source>
</evidence>